<reference evidence="2 3" key="1">
    <citation type="submission" date="2019-06" db="EMBL/GenBank/DDBJ databases">
        <title>Sequencing the genomes of 1000 actinobacteria strains.</title>
        <authorList>
            <person name="Klenk H.-P."/>
        </authorList>
    </citation>
    <scope>NUCLEOTIDE SEQUENCE [LARGE SCALE GENOMIC DNA]</scope>
    <source>
        <strain evidence="2 3">DSM 18082</strain>
    </source>
</reference>
<name>A0A542ZGF0_9MICO</name>
<dbReference type="RefSeq" id="WP_141787425.1">
    <property type="nucleotide sequence ID" value="NZ_BAAAKX010000013.1"/>
</dbReference>
<gene>
    <name evidence="2" type="ORF">FB474_0755</name>
</gene>
<dbReference type="PANTHER" id="PTHR36174">
    <property type="entry name" value="LIPID II:GLYCINE GLYCYLTRANSFERASE"/>
    <property type="match status" value="1"/>
</dbReference>
<organism evidence="2 3">
    <name type="scientific">Oryzihumus leptocrescens</name>
    <dbReference type="NCBI Taxonomy" id="297536"/>
    <lineage>
        <taxon>Bacteria</taxon>
        <taxon>Bacillati</taxon>
        <taxon>Actinomycetota</taxon>
        <taxon>Actinomycetes</taxon>
        <taxon>Micrococcales</taxon>
        <taxon>Intrasporangiaceae</taxon>
        <taxon>Oryzihumus</taxon>
    </lineage>
</organism>
<dbReference type="PANTHER" id="PTHR36174:SF1">
    <property type="entry name" value="LIPID II:GLYCINE GLYCYLTRANSFERASE"/>
    <property type="match status" value="1"/>
</dbReference>
<accession>A0A542ZGF0</accession>
<protein>
    <submittedName>
        <fullName evidence="2">Acetyltransferase (GNAT) family protein</fullName>
    </submittedName>
</protein>
<evidence type="ECO:0000313" key="2">
    <source>
        <dbReference type="EMBL" id="TQL59401.1"/>
    </source>
</evidence>
<evidence type="ECO:0000259" key="1">
    <source>
        <dbReference type="Pfam" id="PF13480"/>
    </source>
</evidence>
<dbReference type="EMBL" id="VFOQ01000001">
    <property type="protein sequence ID" value="TQL59401.1"/>
    <property type="molecule type" value="Genomic_DNA"/>
</dbReference>
<dbReference type="InterPro" id="IPR050644">
    <property type="entry name" value="PG_Glycine_Bridge_Synth"/>
</dbReference>
<dbReference type="SUPFAM" id="SSF55729">
    <property type="entry name" value="Acyl-CoA N-acyltransferases (Nat)"/>
    <property type="match status" value="1"/>
</dbReference>
<dbReference type="AlphaFoldDB" id="A0A542ZGF0"/>
<proteinExistence type="predicted"/>
<dbReference type="Pfam" id="PF13480">
    <property type="entry name" value="Acetyltransf_6"/>
    <property type="match status" value="1"/>
</dbReference>
<evidence type="ECO:0000313" key="3">
    <source>
        <dbReference type="Proteomes" id="UP000319514"/>
    </source>
</evidence>
<keyword evidence="2" id="KW-0808">Transferase</keyword>
<comment type="caution">
    <text evidence="2">The sequence shown here is derived from an EMBL/GenBank/DDBJ whole genome shotgun (WGS) entry which is preliminary data.</text>
</comment>
<dbReference type="GO" id="GO:0016740">
    <property type="term" value="F:transferase activity"/>
    <property type="evidence" value="ECO:0007669"/>
    <property type="project" value="UniProtKB-KW"/>
</dbReference>
<dbReference type="Proteomes" id="UP000319514">
    <property type="component" value="Unassembled WGS sequence"/>
</dbReference>
<feature type="domain" description="BioF2-like acetyltransferase" evidence="1">
    <location>
        <begin position="160"/>
        <end position="298"/>
    </location>
</feature>
<dbReference type="Gene3D" id="3.40.630.30">
    <property type="match status" value="1"/>
</dbReference>
<dbReference type="OrthoDB" id="8109875at2"/>
<keyword evidence="3" id="KW-1185">Reference proteome</keyword>
<sequence length="349" mass="39461">MVTVREVTVPAPREAWVDLLRRSTEATVTQTPEWLDCICATGPWTDASRLYRFDDGREVLLPFARRRHLPAALAVEGSWPFDWSTGGPVADGPVTVAHTRSVFEDLLEHRALRRTVRLGALADPAWRCAPSAFHRETQAIYTLDLSGGFDHVWGTRFQPSVRRAVRKAEQSGLRVEVDRAGRLVGVFNELYRASVARWAEAQHEPQLLARWRMQRANPPHKFQTVAERLGDRCSVWVAWQDEHPAAALIVLRHGTQAKYWRGAMDREVASPTRANDLLHRLAIEDACRSSCTHYSMGEARPGSGLARFKAGFGAREHCTETYRAERLPLTRIDQAARVAVKRVLRFEDA</sequence>
<dbReference type="InterPro" id="IPR038740">
    <property type="entry name" value="BioF2-like_GNAT_dom"/>
</dbReference>
<dbReference type="InterPro" id="IPR016181">
    <property type="entry name" value="Acyl_CoA_acyltransferase"/>
</dbReference>